<feature type="compositionally biased region" description="Pro residues" evidence="1">
    <location>
        <begin position="23"/>
        <end position="36"/>
    </location>
</feature>
<dbReference type="PANTHER" id="PTHR47389:SF6">
    <property type="entry name" value="OS09G0436300 PROTEIN"/>
    <property type="match status" value="1"/>
</dbReference>
<sequence length="403" mass="45217">MKRTYTVPPPPRPHREGLNPEPKSQPQPPAPPPPQVPMKRTRRRNAKATTKPQAIEHVGRIPMSPSLNLSSMILERWWTSRKMDQNTSNQCLEFIDLLSPLSLPLGWWLITWILTSATLVRKPHTQFEAYKREEIKIEVALHTGDTVGGCLEMCNLHYNIAIVTIEFQDALLHLPAVELRDLPLYYSLQPRPVIALGRDVNSKAFLVSWGELVRENSELDCKELLVCLCDVNEICDTSTENYGGIEVGDIISELDGAAVYSGPQFTAMLLDKYEVAMDTPNAVVLQVVVHRPTDKTTFVVKLNVQQVASEECNKSFQNRRGDTQWQKTMQTTTSSVGSGYCAGFRTQIIRAWLSHGSAFSSPPVTFPSPHRDEGARGVRLTATRGNPIRHVGAFDWAVLELIR</sequence>
<gene>
    <name evidence="2" type="ORF">C2845_PM05G05200</name>
</gene>
<dbReference type="STRING" id="4540.A0A3L6T070"/>
<dbReference type="EMBL" id="PQIB02000003">
    <property type="protein sequence ID" value="RLN29391.1"/>
    <property type="molecule type" value="Genomic_DNA"/>
</dbReference>
<evidence type="ECO:0000313" key="3">
    <source>
        <dbReference type="Proteomes" id="UP000275267"/>
    </source>
</evidence>
<evidence type="ECO:0000313" key="2">
    <source>
        <dbReference type="EMBL" id="RLN29391.1"/>
    </source>
</evidence>
<name>A0A3L6T070_PANMI</name>
<evidence type="ECO:0000256" key="1">
    <source>
        <dbReference type="SAM" id="MobiDB-lite"/>
    </source>
</evidence>
<keyword evidence="3" id="KW-1185">Reference proteome</keyword>
<protein>
    <recommendedName>
        <fullName evidence="4">PDZ domain-containing protein</fullName>
    </recommendedName>
</protein>
<feature type="region of interest" description="Disordered" evidence="1">
    <location>
        <begin position="1"/>
        <end position="53"/>
    </location>
</feature>
<dbReference type="PANTHER" id="PTHR47389">
    <property type="entry name" value="OS09G0436400 PROTEIN"/>
    <property type="match status" value="1"/>
</dbReference>
<proteinExistence type="predicted"/>
<reference evidence="3" key="1">
    <citation type="journal article" date="2019" name="Nat. Commun.">
        <title>The genome of broomcorn millet.</title>
        <authorList>
            <person name="Zou C."/>
            <person name="Miki D."/>
            <person name="Li D."/>
            <person name="Tang Q."/>
            <person name="Xiao L."/>
            <person name="Rajput S."/>
            <person name="Deng P."/>
            <person name="Jia W."/>
            <person name="Huang R."/>
            <person name="Zhang M."/>
            <person name="Sun Y."/>
            <person name="Hu J."/>
            <person name="Fu X."/>
            <person name="Schnable P.S."/>
            <person name="Li F."/>
            <person name="Zhang H."/>
            <person name="Feng B."/>
            <person name="Zhu X."/>
            <person name="Liu R."/>
            <person name="Schnable J.C."/>
            <person name="Zhu J.-K."/>
            <person name="Zhang H."/>
        </authorList>
    </citation>
    <scope>NUCLEOTIDE SEQUENCE [LARGE SCALE GENOMIC DNA]</scope>
</reference>
<organism evidence="2 3">
    <name type="scientific">Panicum miliaceum</name>
    <name type="common">Proso millet</name>
    <name type="synonym">Broomcorn millet</name>
    <dbReference type="NCBI Taxonomy" id="4540"/>
    <lineage>
        <taxon>Eukaryota</taxon>
        <taxon>Viridiplantae</taxon>
        <taxon>Streptophyta</taxon>
        <taxon>Embryophyta</taxon>
        <taxon>Tracheophyta</taxon>
        <taxon>Spermatophyta</taxon>
        <taxon>Magnoliopsida</taxon>
        <taxon>Liliopsida</taxon>
        <taxon>Poales</taxon>
        <taxon>Poaceae</taxon>
        <taxon>PACMAD clade</taxon>
        <taxon>Panicoideae</taxon>
        <taxon>Panicodae</taxon>
        <taxon>Paniceae</taxon>
        <taxon>Panicinae</taxon>
        <taxon>Panicum</taxon>
        <taxon>Panicum sect. Panicum</taxon>
    </lineage>
</organism>
<dbReference type="OrthoDB" id="654694at2759"/>
<comment type="caution">
    <text evidence="2">The sequence shown here is derived from an EMBL/GenBank/DDBJ whole genome shotgun (WGS) entry which is preliminary data.</text>
</comment>
<dbReference type="AlphaFoldDB" id="A0A3L6T070"/>
<accession>A0A3L6T070</accession>
<evidence type="ECO:0008006" key="4">
    <source>
        <dbReference type="Google" id="ProtNLM"/>
    </source>
</evidence>
<dbReference type="Proteomes" id="UP000275267">
    <property type="component" value="Unassembled WGS sequence"/>
</dbReference>